<dbReference type="InterPro" id="IPR052526">
    <property type="entry name" value="HTH-type_Bedaq_tolerance"/>
</dbReference>
<reference evidence="2" key="1">
    <citation type="journal article" date="2014" name="Int. J. Syst. Evol. Microbiol.">
        <title>Complete genome sequence of Corynebacterium casei LMG S-19264T (=DSM 44701T), isolated from a smear-ripened cheese.</title>
        <authorList>
            <consortium name="US DOE Joint Genome Institute (JGI-PGF)"/>
            <person name="Walter F."/>
            <person name="Albersmeier A."/>
            <person name="Kalinowski J."/>
            <person name="Ruckert C."/>
        </authorList>
    </citation>
    <scope>NUCLEOTIDE SEQUENCE</scope>
    <source>
        <strain evidence="2">CGMCC 4.7679</strain>
    </source>
</reference>
<dbReference type="EMBL" id="BNAV01000001">
    <property type="protein sequence ID" value="GHF39791.1"/>
    <property type="molecule type" value="Genomic_DNA"/>
</dbReference>
<dbReference type="PROSITE" id="PS50995">
    <property type="entry name" value="HTH_MARR_2"/>
    <property type="match status" value="1"/>
</dbReference>
<organism evidence="2 3">
    <name type="scientific">Amycolatopsis bartoniae</name>
    <dbReference type="NCBI Taxonomy" id="941986"/>
    <lineage>
        <taxon>Bacteria</taxon>
        <taxon>Bacillati</taxon>
        <taxon>Actinomycetota</taxon>
        <taxon>Actinomycetes</taxon>
        <taxon>Pseudonocardiales</taxon>
        <taxon>Pseudonocardiaceae</taxon>
        <taxon>Amycolatopsis</taxon>
    </lineage>
</organism>
<dbReference type="SMART" id="SM00347">
    <property type="entry name" value="HTH_MARR"/>
    <property type="match status" value="1"/>
</dbReference>
<dbReference type="PANTHER" id="PTHR39515:SF2">
    <property type="entry name" value="HTH-TYPE TRANSCRIPTIONAL REGULATOR RV0880"/>
    <property type="match status" value="1"/>
</dbReference>
<evidence type="ECO:0000313" key="3">
    <source>
        <dbReference type="Proteomes" id="UP000658656"/>
    </source>
</evidence>
<feature type="domain" description="HTH marR-type" evidence="1">
    <location>
        <begin position="1"/>
        <end position="139"/>
    </location>
</feature>
<protein>
    <submittedName>
        <fullName evidence="2">MarR family transcriptional regulator</fullName>
    </submittedName>
</protein>
<accession>A0A8H9IVX9</accession>
<dbReference type="Gene3D" id="1.10.10.10">
    <property type="entry name" value="Winged helix-like DNA-binding domain superfamily/Winged helix DNA-binding domain"/>
    <property type="match status" value="1"/>
</dbReference>
<comment type="caution">
    <text evidence="2">The sequence shown here is derived from an EMBL/GenBank/DDBJ whole genome shotgun (WGS) entry which is preliminary data.</text>
</comment>
<dbReference type="RefSeq" id="WP_145935234.1">
    <property type="nucleotide sequence ID" value="NZ_BNAV01000001.1"/>
</dbReference>
<dbReference type="Proteomes" id="UP000658656">
    <property type="component" value="Unassembled WGS sequence"/>
</dbReference>
<keyword evidence="3" id="KW-1185">Reference proteome</keyword>
<reference evidence="2" key="2">
    <citation type="submission" date="2020-09" db="EMBL/GenBank/DDBJ databases">
        <authorList>
            <person name="Sun Q."/>
            <person name="Zhou Y."/>
        </authorList>
    </citation>
    <scope>NUCLEOTIDE SEQUENCE</scope>
    <source>
        <strain evidence="2">CGMCC 4.7679</strain>
    </source>
</reference>
<evidence type="ECO:0000313" key="2">
    <source>
        <dbReference type="EMBL" id="GHF39791.1"/>
    </source>
</evidence>
<name>A0A8H9IVX9_9PSEU</name>
<dbReference type="AlphaFoldDB" id="A0A8H9IVX9"/>
<dbReference type="InterPro" id="IPR036390">
    <property type="entry name" value="WH_DNA-bd_sf"/>
</dbReference>
<dbReference type="OrthoDB" id="8966183at2"/>
<evidence type="ECO:0000259" key="1">
    <source>
        <dbReference type="PROSITE" id="PS50995"/>
    </source>
</evidence>
<dbReference type="InterPro" id="IPR000835">
    <property type="entry name" value="HTH_MarR-typ"/>
</dbReference>
<sequence length="145" mass="15684">MAPLPQLADRLGARLYVSVGRLSKALRRQEPGCLPQGEVSALATLEREGPMRLGELATREAVSAPSMSRIVAALVDSGHARRERDPQDGRAALVAITPQGTAVVREAWLTKAAELRRRIERLAPEDRAALRKMIPALEALSSCAE</sequence>
<gene>
    <name evidence="2" type="ORF">GCM10017566_11420</name>
</gene>
<proteinExistence type="predicted"/>
<dbReference type="GO" id="GO:0003700">
    <property type="term" value="F:DNA-binding transcription factor activity"/>
    <property type="evidence" value="ECO:0007669"/>
    <property type="project" value="InterPro"/>
</dbReference>
<dbReference type="InterPro" id="IPR036388">
    <property type="entry name" value="WH-like_DNA-bd_sf"/>
</dbReference>
<dbReference type="Pfam" id="PF01047">
    <property type="entry name" value="MarR"/>
    <property type="match status" value="1"/>
</dbReference>
<dbReference type="PANTHER" id="PTHR39515">
    <property type="entry name" value="CONSERVED PROTEIN"/>
    <property type="match status" value="1"/>
</dbReference>
<dbReference type="SUPFAM" id="SSF46785">
    <property type="entry name" value="Winged helix' DNA-binding domain"/>
    <property type="match status" value="1"/>
</dbReference>